<accession>U7QR44</accession>
<gene>
    <name evidence="1" type="ORF">O185_24985</name>
</gene>
<protein>
    <submittedName>
        <fullName evidence="1">Uncharacterized protein</fullName>
    </submittedName>
</protein>
<proteinExistence type="predicted"/>
<sequence>MVVNIYWKFFLKANSFASGLKNKITDELAKPRVGVIQIMATNIKELINSLRLTVDLLIEKQLIPAGRFEYMF</sequence>
<keyword evidence="2" id="KW-1185">Reference proteome</keyword>
<comment type="caution">
    <text evidence="1">The sequence shown here is derived from an EMBL/GenBank/DDBJ whole genome shotgun (WGS) entry which is preliminary data.</text>
</comment>
<name>U7QR44_PHOTE</name>
<dbReference type="EMBL" id="AXDT01000339">
    <property type="protein sequence ID" value="ERT10414.1"/>
    <property type="molecule type" value="Genomic_DNA"/>
</dbReference>
<evidence type="ECO:0000313" key="1">
    <source>
        <dbReference type="EMBL" id="ERT10414.1"/>
    </source>
</evidence>
<dbReference type="PATRIC" id="fig|1389415.4.peg.4967"/>
<dbReference type="Proteomes" id="UP000017133">
    <property type="component" value="Unassembled WGS sequence"/>
</dbReference>
<reference evidence="1 2" key="1">
    <citation type="submission" date="2013-10" db="EMBL/GenBank/DDBJ databases">
        <title>Whole Genome Shotgun Sequence of Photorhabdus temperata J3.</title>
        <authorList>
            <person name="Park G.-S."/>
            <person name="Hong S.-J."/>
            <person name="Shin J.-H."/>
        </authorList>
    </citation>
    <scope>NUCLEOTIDE SEQUENCE [LARGE SCALE GENOMIC DNA]</scope>
    <source>
        <strain evidence="1 2">J3</strain>
    </source>
</reference>
<organism evidence="1 2">
    <name type="scientific">Photorhabdus temperata J3</name>
    <dbReference type="NCBI Taxonomy" id="1389415"/>
    <lineage>
        <taxon>Bacteria</taxon>
        <taxon>Pseudomonadati</taxon>
        <taxon>Pseudomonadota</taxon>
        <taxon>Gammaproteobacteria</taxon>
        <taxon>Enterobacterales</taxon>
        <taxon>Morganellaceae</taxon>
        <taxon>Photorhabdus</taxon>
    </lineage>
</organism>
<dbReference type="AlphaFoldDB" id="U7QR44"/>
<evidence type="ECO:0000313" key="2">
    <source>
        <dbReference type="Proteomes" id="UP000017133"/>
    </source>
</evidence>